<reference evidence="3" key="4">
    <citation type="journal article" date="2015" name="G3 (Bethesda)">
        <title>Genome sequences of three phytopathogenic species of the Magnaporthaceae family of fungi.</title>
        <authorList>
            <person name="Okagaki L.H."/>
            <person name="Nunes C.C."/>
            <person name="Sailsbery J."/>
            <person name="Clay B."/>
            <person name="Brown D."/>
            <person name="John T."/>
            <person name="Oh Y."/>
            <person name="Young N."/>
            <person name="Fitzgerald M."/>
            <person name="Haas B.J."/>
            <person name="Zeng Q."/>
            <person name="Young S."/>
            <person name="Adiconis X."/>
            <person name="Fan L."/>
            <person name="Levin J.Z."/>
            <person name="Mitchell T.K."/>
            <person name="Okubara P.A."/>
            <person name="Farman M.L."/>
            <person name="Kohn L.M."/>
            <person name="Birren B."/>
            <person name="Ma L.-J."/>
            <person name="Dean R.A."/>
        </authorList>
    </citation>
    <scope>NUCLEOTIDE SEQUENCE</scope>
    <source>
        <strain evidence="3">ATCC 64411 / 73-15</strain>
    </source>
</reference>
<dbReference type="EMBL" id="GL876967">
    <property type="protein sequence ID" value="KLU84094.1"/>
    <property type="molecule type" value="Genomic_DNA"/>
</dbReference>
<name>A0A0C4DT80_MAGP6</name>
<gene>
    <name evidence="2" type="ORF">MAPG_03139</name>
</gene>
<evidence type="ECO:0000256" key="1">
    <source>
        <dbReference type="SAM" id="MobiDB-lite"/>
    </source>
</evidence>
<dbReference type="EMBL" id="ADBL01000764">
    <property type="status" value="NOT_ANNOTATED_CDS"/>
    <property type="molecule type" value="Genomic_DNA"/>
</dbReference>
<proteinExistence type="predicted"/>
<reference evidence="4" key="2">
    <citation type="submission" date="2010-05" db="EMBL/GenBank/DDBJ databases">
        <title>The genome sequence of Magnaporthe poae strain ATCC 64411.</title>
        <authorList>
            <person name="Ma L.-J."/>
            <person name="Dead R."/>
            <person name="Young S."/>
            <person name="Zeng Q."/>
            <person name="Koehrsen M."/>
            <person name="Alvarado L."/>
            <person name="Berlin A."/>
            <person name="Chapman S.B."/>
            <person name="Chen Z."/>
            <person name="Freedman E."/>
            <person name="Gellesch M."/>
            <person name="Goldberg J."/>
            <person name="Griggs A."/>
            <person name="Gujja S."/>
            <person name="Heilman E.R."/>
            <person name="Heiman D."/>
            <person name="Hepburn T."/>
            <person name="Howarth C."/>
            <person name="Jen D."/>
            <person name="Larson L."/>
            <person name="Mehta T."/>
            <person name="Neiman D."/>
            <person name="Pearson M."/>
            <person name="Roberts A."/>
            <person name="Saif S."/>
            <person name="Shea T."/>
            <person name="Shenoy N."/>
            <person name="Sisk P."/>
            <person name="Stolte C."/>
            <person name="Sykes S."/>
            <person name="Walk T."/>
            <person name="White J."/>
            <person name="Yandava C."/>
            <person name="Haas B."/>
            <person name="Nusbaum C."/>
            <person name="Birren B."/>
        </authorList>
    </citation>
    <scope>NUCLEOTIDE SEQUENCE [LARGE SCALE GENOMIC DNA]</scope>
    <source>
        <strain evidence="4">ATCC 64411 / 73-15</strain>
    </source>
</reference>
<reference evidence="2" key="1">
    <citation type="submission" date="2010-05" db="EMBL/GenBank/DDBJ databases">
        <title>The Genome Sequence of Magnaporthe poae strain ATCC 64411.</title>
        <authorList>
            <consortium name="The Broad Institute Genome Sequencing Platform"/>
            <consortium name="Broad Institute Genome Sequencing Center for Infectious Disease"/>
            <person name="Ma L.-J."/>
            <person name="Dead R."/>
            <person name="Young S."/>
            <person name="Zeng Q."/>
            <person name="Koehrsen M."/>
            <person name="Alvarado L."/>
            <person name="Berlin A."/>
            <person name="Chapman S.B."/>
            <person name="Chen Z."/>
            <person name="Freedman E."/>
            <person name="Gellesch M."/>
            <person name="Goldberg J."/>
            <person name="Griggs A."/>
            <person name="Gujja S."/>
            <person name="Heilman E.R."/>
            <person name="Heiman D."/>
            <person name="Hepburn T."/>
            <person name="Howarth C."/>
            <person name="Jen D."/>
            <person name="Larson L."/>
            <person name="Mehta T."/>
            <person name="Neiman D."/>
            <person name="Pearson M."/>
            <person name="Roberts A."/>
            <person name="Saif S."/>
            <person name="Shea T."/>
            <person name="Shenoy N."/>
            <person name="Sisk P."/>
            <person name="Stolte C."/>
            <person name="Sykes S."/>
            <person name="Walk T."/>
            <person name="White J."/>
            <person name="Yandava C."/>
            <person name="Haas B."/>
            <person name="Nusbaum C."/>
            <person name="Birren B."/>
        </authorList>
    </citation>
    <scope>NUCLEOTIDE SEQUENCE</scope>
    <source>
        <strain evidence="2">ATCC 64411</strain>
    </source>
</reference>
<dbReference type="VEuPathDB" id="FungiDB:MAPG_03139"/>
<organism evidence="3 4">
    <name type="scientific">Magnaporthiopsis poae (strain ATCC 64411 / 73-15)</name>
    <name type="common">Kentucky bluegrass fungus</name>
    <name type="synonym">Magnaporthe poae</name>
    <dbReference type="NCBI Taxonomy" id="644358"/>
    <lineage>
        <taxon>Eukaryota</taxon>
        <taxon>Fungi</taxon>
        <taxon>Dikarya</taxon>
        <taxon>Ascomycota</taxon>
        <taxon>Pezizomycotina</taxon>
        <taxon>Sordariomycetes</taxon>
        <taxon>Sordariomycetidae</taxon>
        <taxon>Magnaporthales</taxon>
        <taxon>Magnaporthaceae</taxon>
        <taxon>Magnaporthiopsis</taxon>
    </lineage>
</organism>
<dbReference type="Proteomes" id="UP000011715">
    <property type="component" value="Unassembled WGS sequence"/>
</dbReference>
<accession>A0A0C4DT80</accession>
<sequence length="220" mass="24492">MTQRKSPLREVGPLRFTVSLDSPPPAACQLARGPESRPRAWQTPRTTTPSLDPSACIESLAPSGWRHRRSCFYILARSFFSLSDLPTPKSLRSVLSPFSRGPRSQRQRLPAGAWRNGEQMAACIWVLCGQERGSKRERGWHTYAFRRIRQTIRRLLPCLLPSSMQRAVNHNHHHHHHRSFAFAAEHGGGFRAEGVNGDGEMIVSANDSPVVAAGGSARQA</sequence>
<feature type="region of interest" description="Disordered" evidence="1">
    <location>
        <begin position="30"/>
        <end position="53"/>
    </location>
</feature>
<evidence type="ECO:0000313" key="3">
    <source>
        <dbReference type="EnsemblFungi" id="MAPG_03139T0"/>
    </source>
</evidence>
<keyword evidence="4" id="KW-1185">Reference proteome</keyword>
<evidence type="ECO:0000313" key="2">
    <source>
        <dbReference type="EMBL" id="KLU84094.1"/>
    </source>
</evidence>
<protein>
    <submittedName>
        <fullName evidence="2 3">Uncharacterized protein</fullName>
    </submittedName>
</protein>
<evidence type="ECO:0000313" key="4">
    <source>
        <dbReference type="Proteomes" id="UP000011715"/>
    </source>
</evidence>
<dbReference type="AlphaFoldDB" id="A0A0C4DT80"/>
<dbReference type="EnsemblFungi" id="MAPG_03139T0">
    <property type="protein sequence ID" value="MAPG_03139T0"/>
    <property type="gene ID" value="MAPG_03139"/>
</dbReference>
<reference evidence="2" key="3">
    <citation type="submission" date="2011-03" db="EMBL/GenBank/DDBJ databases">
        <title>Annotation of Magnaporthe poae ATCC 64411.</title>
        <authorList>
            <person name="Ma L.-J."/>
            <person name="Dead R."/>
            <person name="Young S.K."/>
            <person name="Zeng Q."/>
            <person name="Gargeya S."/>
            <person name="Fitzgerald M."/>
            <person name="Haas B."/>
            <person name="Abouelleil A."/>
            <person name="Alvarado L."/>
            <person name="Arachchi H.M."/>
            <person name="Berlin A."/>
            <person name="Brown A."/>
            <person name="Chapman S.B."/>
            <person name="Chen Z."/>
            <person name="Dunbar C."/>
            <person name="Freedman E."/>
            <person name="Gearin G."/>
            <person name="Gellesch M."/>
            <person name="Goldberg J."/>
            <person name="Griggs A."/>
            <person name="Gujja S."/>
            <person name="Heiman D."/>
            <person name="Howarth C."/>
            <person name="Larson L."/>
            <person name="Lui A."/>
            <person name="MacDonald P.J.P."/>
            <person name="Mehta T."/>
            <person name="Montmayeur A."/>
            <person name="Murphy C."/>
            <person name="Neiman D."/>
            <person name="Pearson M."/>
            <person name="Priest M."/>
            <person name="Roberts A."/>
            <person name="Saif S."/>
            <person name="Shea T."/>
            <person name="Shenoy N."/>
            <person name="Sisk P."/>
            <person name="Stolte C."/>
            <person name="Sykes S."/>
            <person name="Yandava C."/>
            <person name="Wortman J."/>
            <person name="Nusbaum C."/>
            <person name="Birren B."/>
        </authorList>
    </citation>
    <scope>NUCLEOTIDE SEQUENCE</scope>
    <source>
        <strain evidence="2">ATCC 64411</strain>
    </source>
</reference>
<reference evidence="3" key="5">
    <citation type="submission" date="2015-06" db="UniProtKB">
        <authorList>
            <consortium name="EnsemblFungi"/>
        </authorList>
    </citation>
    <scope>IDENTIFICATION</scope>
    <source>
        <strain evidence="3">ATCC 64411</strain>
    </source>
</reference>